<name>A0A3Q7HWA5_SOLLC</name>
<dbReference type="InParanoid" id="A0A3Q7HWA5"/>
<keyword evidence="1" id="KW-0812">Transmembrane</keyword>
<dbReference type="EnsemblPlants" id="Solyc09g008210.1.1">
    <property type="protein sequence ID" value="Solyc09g008210.1.1.1"/>
    <property type="gene ID" value="Solyc09g008210.1"/>
</dbReference>
<sequence length="51" mass="6077">MLCPILFRAINCWLNWLIWLFNLSTFLHQNVVKLKIISNFNLLVTNVMVKT</sequence>
<feature type="transmembrane region" description="Helical" evidence="1">
    <location>
        <begin position="6"/>
        <end position="27"/>
    </location>
</feature>
<keyword evidence="1" id="KW-0472">Membrane</keyword>
<keyword evidence="1" id="KW-1133">Transmembrane helix</keyword>
<proteinExistence type="predicted"/>
<dbReference type="AlphaFoldDB" id="A0A3Q7HWA5"/>
<organism evidence="2">
    <name type="scientific">Solanum lycopersicum</name>
    <name type="common">Tomato</name>
    <name type="synonym">Lycopersicon esculentum</name>
    <dbReference type="NCBI Taxonomy" id="4081"/>
    <lineage>
        <taxon>Eukaryota</taxon>
        <taxon>Viridiplantae</taxon>
        <taxon>Streptophyta</taxon>
        <taxon>Embryophyta</taxon>
        <taxon>Tracheophyta</taxon>
        <taxon>Spermatophyta</taxon>
        <taxon>Magnoliopsida</taxon>
        <taxon>eudicotyledons</taxon>
        <taxon>Gunneridae</taxon>
        <taxon>Pentapetalae</taxon>
        <taxon>asterids</taxon>
        <taxon>lamiids</taxon>
        <taxon>Solanales</taxon>
        <taxon>Solanaceae</taxon>
        <taxon>Solanoideae</taxon>
        <taxon>Solaneae</taxon>
        <taxon>Solanum</taxon>
        <taxon>Solanum subgen. Lycopersicon</taxon>
    </lineage>
</organism>
<dbReference type="Proteomes" id="UP000004994">
    <property type="component" value="Chromosome 9"/>
</dbReference>
<reference evidence="2" key="2">
    <citation type="submission" date="2019-01" db="UniProtKB">
        <authorList>
            <consortium name="EnsemblPlants"/>
        </authorList>
    </citation>
    <scope>IDENTIFICATION</scope>
    <source>
        <strain evidence="2">cv. Heinz 1706</strain>
    </source>
</reference>
<evidence type="ECO:0000256" key="1">
    <source>
        <dbReference type="SAM" id="Phobius"/>
    </source>
</evidence>
<evidence type="ECO:0000313" key="3">
    <source>
        <dbReference type="Proteomes" id="UP000004994"/>
    </source>
</evidence>
<evidence type="ECO:0000313" key="2">
    <source>
        <dbReference type="EnsemblPlants" id="Solyc09g008210.1.1.1"/>
    </source>
</evidence>
<dbReference type="Gramene" id="Solyc09g008210.1.1">
    <property type="protein sequence ID" value="Solyc09g008210.1.1.1"/>
    <property type="gene ID" value="Solyc09g008210.1"/>
</dbReference>
<dbReference type="PaxDb" id="4081-Solyc09g008210.1.1"/>
<protein>
    <submittedName>
        <fullName evidence="2">Uncharacterized protein</fullName>
    </submittedName>
</protein>
<reference evidence="2" key="1">
    <citation type="journal article" date="2012" name="Nature">
        <title>The tomato genome sequence provides insights into fleshy fruit evolution.</title>
        <authorList>
            <consortium name="Tomato Genome Consortium"/>
        </authorList>
    </citation>
    <scope>NUCLEOTIDE SEQUENCE [LARGE SCALE GENOMIC DNA]</scope>
    <source>
        <strain evidence="2">cv. Heinz 1706</strain>
    </source>
</reference>
<accession>A0A3Q7HWA5</accession>
<keyword evidence="3" id="KW-1185">Reference proteome</keyword>